<organism evidence="4 5">
    <name type="scientific">Kribbella yunnanensis</name>
    <dbReference type="NCBI Taxonomy" id="190194"/>
    <lineage>
        <taxon>Bacteria</taxon>
        <taxon>Bacillati</taxon>
        <taxon>Actinomycetota</taxon>
        <taxon>Actinomycetes</taxon>
        <taxon>Propionibacteriales</taxon>
        <taxon>Kribbellaceae</taxon>
        <taxon>Kribbella</taxon>
    </lineage>
</organism>
<comment type="caution">
    <text evidence="4">The sequence shown here is derived from an EMBL/GenBank/DDBJ whole genome shotgun (WGS) entry which is preliminary data.</text>
</comment>
<dbReference type="RefSeq" id="WP_344149529.1">
    <property type="nucleotide sequence ID" value="NZ_BAAANF010000008.1"/>
</dbReference>
<accession>A0ABP4SYL7</accession>
<feature type="domain" description="HTH marR-type" evidence="3">
    <location>
        <begin position="11"/>
        <end position="59"/>
    </location>
</feature>
<protein>
    <recommendedName>
        <fullName evidence="6">MarR family transcriptional regulator</fullName>
    </recommendedName>
</protein>
<evidence type="ECO:0000313" key="4">
    <source>
        <dbReference type="EMBL" id="GAA1679372.1"/>
    </source>
</evidence>
<dbReference type="Pfam" id="PF12802">
    <property type="entry name" value="MarR_2"/>
    <property type="match status" value="1"/>
</dbReference>
<gene>
    <name evidence="4" type="ORF">GCM10009745_24010</name>
</gene>
<evidence type="ECO:0000259" key="3">
    <source>
        <dbReference type="Pfam" id="PF12802"/>
    </source>
</evidence>
<feature type="transmembrane region" description="Helical" evidence="1">
    <location>
        <begin position="293"/>
        <end position="315"/>
    </location>
</feature>
<name>A0ABP4SYL7_9ACTN</name>
<proteinExistence type="predicted"/>
<reference evidence="5" key="1">
    <citation type="journal article" date="2019" name="Int. J. Syst. Evol. Microbiol.">
        <title>The Global Catalogue of Microorganisms (GCM) 10K type strain sequencing project: providing services to taxonomists for standard genome sequencing and annotation.</title>
        <authorList>
            <consortium name="The Broad Institute Genomics Platform"/>
            <consortium name="The Broad Institute Genome Sequencing Center for Infectious Disease"/>
            <person name="Wu L."/>
            <person name="Ma J."/>
        </authorList>
    </citation>
    <scope>NUCLEOTIDE SEQUENCE [LARGE SCALE GENOMIC DNA]</scope>
    <source>
        <strain evidence="5">JCM 14307</strain>
    </source>
</reference>
<dbReference type="InterPro" id="IPR036390">
    <property type="entry name" value="WH_DNA-bd_sf"/>
</dbReference>
<feature type="transmembrane region" description="Helical" evidence="1">
    <location>
        <begin position="321"/>
        <end position="342"/>
    </location>
</feature>
<dbReference type="Gene3D" id="1.10.10.10">
    <property type="entry name" value="Winged helix-like DNA-binding domain superfamily/Winged helix DNA-binding domain"/>
    <property type="match status" value="1"/>
</dbReference>
<sequence length="347" mass="37707">MEGVRVGNSALEFAVLAHLEGGELVQAELARRAGVSETAVQLVLDPLVARGHVARQPQGTFRLTMTGVKRLKGHREYSEARAGQEWRRVPVEEPEKPKLVTWTWAGETPPQQQGNPALEQALIEQLEHAALDQAELVRRTGASANDVREALDKLVAETFVVRLEQDGLETEYELTEGGVGRLKLVREFAESPMSALGKVLGAAATERGRRRPAAVVRSSRMLLSDSDREVCSTALAEQFGAGRIDITELQRRTDLLYAASTRRDLGAVFEGLPAPSLDQESAGKPAPGWRSGAAGCTSIVSVFFGLMGLALINGHDDVDDVVFGLVLVGGAVVWNFLVWSWARRRVN</sequence>
<evidence type="ECO:0000259" key="2">
    <source>
        <dbReference type="Pfam" id="PF08044"/>
    </source>
</evidence>
<dbReference type="InterPro" id="IPR000835">
    <property type="entry name" value="HTH_MarR-typ"/>
</dbReference>
<keyword evidence="1" id="KW-1133">Transmembrane helix</keyword>
<dbReference type="EMBL" id="BAAANF010000008">
    <property type="protein sequence ID" value="GAA1679372.1"/>
    <property type="molecule type" value="Genomic_DNA"/>
</dbReference>
<feature type="domain" description="DUF1707" evidence="2">
    <location>
        <begin position="222"/>
        <end position="273"/>
    </location>
</feature>
<keyword evidence="1" id="KW-0472">Membrane</keyword>
<evidence type="ECO:0008006" key="6">
    <source>
        <dbReference type="Google" id="ProtNLM"/>
    </source>
</evidence>
<dbReference type="InterPro" id="IPR012551">
    <property type="entry name" value="DUF1707_SHOCT-like"/>
</dbReference>
<keyword evidence="1" id="KW-0812">Transmembrane</keyword>
<evidence type="ECO:0000313" key="5">
    <source>
        <dbReference type="Proteomes" id="UP001500280"/>
    </source>
</evidence>
<dbReference type="Proteomes" id="UP001500280">
    <property type="component" value="Unassembled WGS sequence"/>
</dbReference>
<dbReference type="SUPFAM" id="SSF46785">
    <property type="entry name" value="Winged helix' DNA-binding domain"/>
    <property type="match status" value="2"/>
</dbReference>
<dbReference type="InterPro" id="IPR036388">
    <property type="entry name" value="WH-like_DNA-bd_sf"/>
</dbReference>
<evidence type="ECO:0000256" key="1">
    <source>
        <dbReference type="SAM" id="Phobius"/>
    </source>
</evidence>
<dbReference type="Pfam" id="PF08044">
    <property type="entry name" value="DUF1707"/>
    <property type="match status" value="1"/>
</dbReference>
<keyword evidence="5" id="KW-1185">Reference proteome</keyword>